<dbReference type="InterPro" id="IPR022148">
    <property type="entry name" value="CopG_antitoxin"/>
</dbReference>
<protein>
    <submittedName>
        <fullName evidence="1">Uncharacterized protein</fullName>
    </submittedName>
</protein>
<comment type="caution">
    <text evidence="1">The sequence shown here is derived from an EMBL/GenBank/DDBJ whole genome shotgun (WGS) entry which is preliminary data.</text>
</comment>
<dbReference type="Proteomes" id="UP001500864">
    <property type="component" value="Unassembled WGS sequence"/>
</dbReference>
<dbReference type="Pfam" id="PF12441">
    <property type="entry name" value="CopG_antitoxin"/>
    <property type="match status" value="1"/>
</dbReference>
<evidence type="ECO:0000313" key="1">
    <source>
        <dbReference type="EMBL" id="GAA5112789.1"/>
    </source>
</evidence>
<gene>
    <name evidence="1" type="ORF">GCM10023261_17170</name>
</gene>
<sequence>MKTSQLKQIPLFKTDGEAENFVDTADLTDYDLTGFKPVHFKFYLKKPLNHLPILRTRRQHIFLKQPF</sequence>
<reference evidence="2" key="1">
    <citation type="journal article" date="2019" name="Int. J. Syst. Evol. Microbiol.">
        <title>The Global Catalogue of Microorganisms (GCM) 10K type strain sequencing project: providing services to taxonomists for standard genome sequencing and annotation.</title>
        <authorList>
            <consortium name="The Broad Institute Genomics Platform"/>
            <consortium name="The Broad Institute Genome Sequencing Center for Infectious Disease"/>
            <person name="Wu L."/>
            <person name="Ma J."/>
        </authorList>
    </citation>
    <scope>NUCLEOTIDE SEQUENCE [LARGE SCALE GENOMIC DNA]</scope>
    <source>
        <strain evidence="2">JCM 17712</strain>
    </source>
</reference>
<accession>A0ABP9NBX4</accession>
<dbReference type="RefSeq" id="WP_345117582.1">
    <property type="nucleotide sequence ID" value="NZ_BAABIZ010000070.1"/>
</dbReference>
<dbReference type="EMBL" id="BAABIZ010000070">
    <property type="protein sequence ID" value="GAA5112789.1"/>
    <property type="molecule type" value="Genomic_DNA"/>
</dbReference>
<proteinExistence type="predicted"/>
<name>A0ABP9NBX4_9HYPH</name>
<keyword evidence="2" id="KW-1185">Reference proteome</keyword>
<organism evidence="1 2">
    <name type="scientific">Bartonella jaculi</name>
    <dbReference type="NCBI Taxonomy" id="686226"/>
    <lineage>
        <taxon>Bacteria</taxon>
        <taxon>Pseudomonadati</taxon>
        <taxon>Pseudomonadota</taxon>
        <taxon>Alphaproteobacteria</taxon>
        <taxon>Hyphomicrobiales</taxon>
        <taxon>Bartonellaceae</taxon>
        <taxon>Bartonella</taxon>
    </lineage>
</organism>
<evidence type="ECO:0000313" key="2">
    <source>
        <dbReference type="Proteomes" id="UP001500864"/>
    </source>
</evidence>